<dbReference type="AlphaFoldDB" id="A0A0D0B1G5"/>
<dbReference type="InterPro" id="IPR029041">
    <property type="entry name" value="FAD-linked_oxidoreductase-like"/>
</dbReference>
<dbReference type="GO" id="GO:0005739">
    <property type="term" value="C:mitochondrion"/>
    <property type="evidence" value="ECO:0007669"/>
    <property type="project" value="TreeGrafter"/>
</dbReference>
<dbReference type="PANTHER" id="PTHR13914">
    <property type="entry name" value="PROLINE OXIDASE"/>
    <property type="match status" value="1"/>
</dbReference>
<accession>A0A0D0B1G5</accession>
<comment type="cofactor">
    <cofactor evidence="5">
        <name>FAD</name>
        <dbReference type="ChEBI" id="CHEBI:57692"/>
    </cofactor>
</comment>
<dbReference type="FunCoup" id="A0A0D0B1G5">
    <property type="interactions" value="295"/>
</dbReference>
<evidence type="ECO:0000256" key="2">
    <source>
        <dbReference type="ARBA" id="ARBA00012695"/>
    </source>
</evidence>
<evidence type="ECO:0000256" key="6">
    <source>
        <dbReference type="SAM" id="MobiDB-lite"/>
    </source>
</evidence>
<dbReference type="OrthoDB" id="5464at2759"/>
<proteinExistence type="inferred from homology"/>
<comment type="function">
    <text evidence="5">Converts proline to delta-1-pyrroline-5-carboxylate.</text>
</comment>
<keyword evidence="5" id="KW-0285">Flavoprotein</keyword>
<feature type="region of interest" description="Disordered" evidence="6">
    <location>
        <begin position="396"/>
        <end position="424"/>
    </location>
</feature>
<organism evidence="8 9">
    <name type="scientific">Suillus luteus UH-Slu-Lm8-n1</name>
    <dbReference type="NCBI Taxonomy" id="930992"/>
    <lineage>
        <taxon>Eukaryota</taxon>
        <taxon>Fungi</taxon>
        <taxon>Dikarya</taxon>
        <taxon>Basidiomycota</taxon>
        <taxon>Agaricomycotina</taxon>
        <taxon>Agaricomycetes</taxon>
        <taxon>Agaricomycetidae</taxon>
        <taxon>Boletales</taxon>
        <taxon>Suillineae</taxon>
        <taxon>Suillaceae</taxon>
        <taxon>Suillus</taxon>
    </lineage>
</organism>
<feature type="domain" description="Proline dehydrogenase" evidence="7">
    <location>
        <begin position="415"/>
        <end position="559"/>
    </location>
</feature>
<evidence type="ECO:0000313" key="8">
    <source>
        <dbReference type="EMBL" id="KIK43854.1"/>
    </source>
</evidence>
<comment type="catalytic activity">
    <reaction evidence="5">
        <text>L-proline + a quinone = (S)-1-pyrroline-5-carboxylate + a quinol + H(+)</text>
        <dbReference type="Rhea" id="RHEA:23784"/>
        <dbReference type="ChEBI" id="CHEBI:15378"/>
        <dbReference type="ChEBI" id="CHEBI:17388"/>
        <dbReference type="ChEBI" id="CHEBI:24646"/>
        <dbReference type="ChEBI" id="CHEBI:60039"/>
        <dbReference type="ChEBI" id="CHEBI:132124"/>
        <dbReference type="EC" id="1.5.5.2"/>
    </reaction>
</comment>
<dbReference type="EMBL" id="KN835203">
    <property type="protein sequence ID" value="KIK43854.1"/>
    <property type="molecule type" value="Genomic_DNA"/>
</dbReference>
<dbReference type="InParanoid" id="A0A0D0B1G5"/>
<dbReference type="STRING" id="930992.A0A0D0B1G5"/>
<keyword evidence="4 5" id="KW-0642">Proline metabolism</keyword>
<dbReference type="Gene3D" id="3.20.20.220">
    <property type="match status" value="1"/>
</dbReference>
<dbReference type="GO" id="GO:0004657">
    <property type="term" value="F:proline dehydrogenase activity"/>
    <property type="evidence" value="ECO:0007669"/>
    <property type="project" value="UniProtKB-EC"/>
</dbReference>
<dbReference type="InterPro" id="IPR015659">
    <property type="entry name" value="Proline_oxidase"/>
</dbReference>
<gene>
    <name evidence="8" type="ORF">CY34DRAFT_680587</name>
</gene>
<protein>
    <recommendedName>
        <fullName evidence="2 5">Proline dehydrogenase</fullName>
        <ecNumber evidence="2 5">1.5.5.2</ecNumber>
    </recommendedName>
</protein>
<keyword evidence="3 5" id="KW-0560">Oxidoreductase</keyword>
<dbReference type="Proteomes" id="UP000054485">
    <property type="component" value="Unassembled WGS sequence"/>
</dbReference>
<dbReference type="SUPFAM" id="SSF51730">
    <property type="entry name" value="FAD-linked oxidoreductase"/>
    <property type="match status" value="1"/>
</dbReference>
<keyword evidence="5" id="KW-0274">FAD</keyword>
<dbReference type="InterPro" id="IPR002872">
    <property type="entry name" value="Proline_DH_dom"/>
</dbReference>
<reference evidence="9" key="2">
    <citation type="submission" date="2015-01" db="EMBL/GenBank/DDBJ databases">
        <title>Evolutionary Origins and Diversification of the Mycorrhizal Mutualists.</title>
        <authorList>
            <consortium name="DOE Joint Genome Institute"/>
            <consortium name="Mycorrhizal Genomics Consortium"/>
            <person name="Kohler A."/>
            <person name="Kuo A."/>
            <person name="Nagy L.G."/>
            <person name="Floudas D."/>
            <person name="Copeland A."/>
            <person name="Barry K.W."/>
            <person name="Cichocki N."/>
            <person name="Veneault-Fourrey C."/>
            <person name="LaButti K."/>
            <person name="Lindquist E.A."/>
            <person name="Lipzen A."/>
            <person name="Lundell T."/>
            <person name="Morin E."/>
            <person name="Murat C."/>
            <person name="Riley R."/>
            <person name="Ohm R."/>
            <person name="Sun H."/>
            <person name="Tunlid A."/>
            <person name="Henrissat B."/>
            <person name="Grigoriev I.V."/>
            <person name="Hibbett D.S."/>
            <person name="Martin F."/>
        </authorList>
    </citation>
    <scope>NUCLEOTIDE SEQUENCE [LARGE SCALE GENOMIC DNA]</scope>
    <source>
        <strain evidence="9">UH-Slu-Lm8-n1</strain>
    </source>
</reference>
<evidence type="ECO:0000259" key="7">
    <source>
        <dbReference type="Pfam" id="PF01619"/>
    </source>
</evidence>
<dbReference type="HOGENOM" id="CLU_018202_1_1_1"/>
<evidence type="ECO:0000313" key="9">
    <source>
        <dbReference type="Proteomes" id="UP000054485"/>
    </source>
</evidence>
<dbReference type="EC" id="1.5.5.2" evidence="2 5"/>
<dbReference type="Pfam" id="PF01619">
    <property type="entry name" value="Pro_dh"/>
    <property type="match status" value="2"/>
</dbReference>
<dbReference type="GO" id="GO:0010133">
    <property type="term" value="P:L-proline catabolic process to L-glutamate"/>
    <property type="evidence" value="ECO:0007669"/>
    <property type="project" value="TreeGrafter"/>
</dbReference>
<evidence type="ECO:0000256" key="4">
    <source>
        <dbReference type="ARBA" id="ARBA00023062"/>
    </source>
</evidence>
<evidence type="ECO:0000256" key="3">
    <source>
        <dbReference type="ARBA" id="ARBA00023002"/>
    </source>
</evidence>
<comment type="similarity">
    <text evidence="1 5">Belongs to the proline oxidase family.</text>
</comment>
<sequence length="586" mass="64364">MNVIIRSGALRIFVRARAFSTAPPPRLRRLGRVLVLSSALSTSVLGYAFYTDVSNIQPAHFDKRTLSDLVRAYIVYGMCSIAPLVDAAPTILDILFGTPGVSKIAESFVRATFFRQFVGADTANGALPLLASLRTENKGALFAYAVEVDEKDAVGQTDINRQPVHKRTIEEIIGSINASADFEDGTLQNGHTGRRTWVAVKLTAMLPNAQSLINFSIHLTNTRAPLEPPVLFPGTPSPSDLSVLRSSTSTGALTESDIHDLKELYNDLVKICTHAEERGVRVFIDAEHSWYQPAIDAFGHALMERFNKLPSNNFRRTWWNTSSWTSSQSAKGSAHDRVRPLVYVTYQAYLRRMPAHLTHSLELARAGGYALGVKLVRGAYHPHEVTAHQLARSAGSPVGSYLSKHSRSLSISPDPEPPVQPSKNATDQCYYDCVTMLIDAISRDIYRSGQFGAPGIGVFFGTHSWTSCEFILEELVKKGLGAVERVGIDEVREDAVQIPLEVGERIAFGQLYGMSDALTNYLVGRVQCERPCVIKYVPFGSLVQVMPYLSRRAVENKSVLGAGGAARERKEAAALIWKKMKELVGA</sequence>
<keyword evidence="9" id="KW-1185">Reference proteome</keyword>
<name>A0A0D0B1G5_9AGAM</name>
<evidence type="ECO:0000256" key="5">
    <source>
        <dbReference type="RuleBase" id="RU364054"/>
    </source>
</evidence>
<dbReference type="PANTHER" id="PTHR13914:SF0">
    <property type="entry name" value="PROLINE DEHYDROGENASE 1, MITOCHONDRIAL"/>
    <property type="match status" value="1"/>
</dbReference>
<evidence type="ECO:0000256" key="1">
    <source>
        <dbReference type="ARBA" id="ARBA00005869"/>
    </source>
</evidence>
<reference evidence="8 9" key="1">
    <citation type="submission" date="2014-04" db="EMBL/GenBank/DDBJ databases">
        <authorList>
            <consortium name="DOE Joint Genome Institute"/>
            <person name="Kuo A."/>
            <person name="Ruytinx J."/>
            <person name="Rineau F."/>
            <person name="Colpaert J."/>
            <person name="Kohler A."/>
            <person name="Nagy L.G."/>
            <person name="Floudas D."/>
            <person name="Copeland A."/>
            <person name="Barry K.W."/>
            <person name="Cichocki N."/>
            <person name="Veneault-Fourrey C."/>
            <person name="LaButti K."/>
            <person name="Lindquist E.A."/>
            <person name="Lipzen A."/>
            <person name="Lundell T."/>
            <person name="Morin E."/>
            <person name="Murat C."/>
            <person name="Sun H."/>
            <person name="Tunlid A."/>
            <person name="Henrissat B."/>
            <person name="Grigoriev I.V."/>
            <person name="Hibbett D.S."/>
            <person name="Martin F."/>
            <person name="Nordberg H.P."/>
            <person name="Cantor M.N."/>
            <person name="Hua S.X."/>
        </authorList>
    </citation>
    <scope>NUCLEOTIDE SEQUENCE [LARGE SCALE GENOMIC DNA]</scope>
    <source>
        <strain evidence="8 9">UH-Slu-Lm8-n1</strain>
    </source>
</reference>
<feature type="domain" description="Proline dehydrogenase" evidence="7">
    <location>
        <begin position="166"/>
        <end position="398"/>
    </location>
</feature>
<dbReference type="GO" id="GO:0071949">
    <property type="term" value="F:FAD binding"/>
    <property type="evidence" value="ECO:0007669"/>
    <property type="project" value="TreeGrafter"/>
</dbReference>